<dbReference type="EMBL" id="JASBWT010000004">
    <property type="protein sequence ID" value="KAJ9105483.1"/>
    <property type="molecule type" value="Genomic_DNA"/>
</dbReference>
<comment type="caution">
    <text evidence="1">The sequence shown here is derived from an EMBL/GenBank/DDBJ whole genome shotgun (WGS) entry which is preliminary data.</text>
</comment>
<sequence length="1379" mass="148147">MVSADQGEDYDRGTAVSASPILNQRGNMASSSSSTLVQESPTPIKDLKKNGLDAMSLAKWNRLADKGGIGTAVALEDCIANRKGELMFFAGDKITVLRVLIEGSTYLGQCEGVIGRFYHENVRFLSGLLSAPSSDGPSALNVNHTVGSTPDPFTPSKGRFTSPSKLSDMTPSNGDERLPSMTGRMIPDAYTAESGTDDVNASPVPLAANGYEEARAQSPSMASDSSTAYYSDDVRPISPALIASPTRPHQPSQNGISNTDEKEIQAVALALKTFAKGHDDDVDVHDGLRSRQSRRSSTENSDATWSSTGEDESDEDSEASIRYPTTISFIERIKALQIPITAAQGIQSPTLQPDEPPKVDDRLDGQGGMRRDDASTERSISADTQEAAATISVTPPPRPGRSPFRDEQPEVITLDEQSGVVLADGASVNDRRASQAASARSTSAESAIHLGTAIVTTSAELLKDSEKPVLMLTRESSQFEYSTGLSAVSTPSGIDKSDDQLAASSAILSQSSDITSDFIPTGKDATGLLQIPEPVAREIANRFSTASDVLRKNHVNDGGVQSYFPVVDDSAMMKQAAGSSDEQHIVNGAEDDIENIATDAGDSGIPVPISGVEAAPPQPPSDTTEIGPSQGETSRGSAKPEIAEAEESDGEWDVSNDYAGFSTSPLSEATDALPETRKHFSVLSDSTNIINNANALLHDAPIDTAKKAGRGILKVQTSQSPTTPQQRGFSPQSIRTPTNVQTLRNASLEASLSPDTARFRAFSFLSASASGTPTKSAESERSVLSPDGQQSATATKLVQDDTLHGQLSMALTSARNPVPISFLLGQSPVYSPLSDIRTDSPSYGTPNNNPYQRGATASPSPILNRPSPSAPASPFFPSSSEKPRARSLSTVEVPVPLHHSASSDSLKAAYAGVIIQTSAAIEQHQGKESRVEEPRKSFLSRPSSSKLSAIRRKLSLRGEQRPDMAAILAQEDAPPLPTSSHSTPSTSHTAREPSPGRTYSKTPEGKGRETQSNLVSEFPAGTATIGLGLPPLSIDTTSSFGAKTPISHDDYRSPSIKVAAVDFQMNDSPGRLASPSIPDSEPIYDAYGFLASESPVPQSFATTRSSEKEVSKLEQTLLALTEHAPTASSDKKVKHLVESHSIPPSVRGRVWQWLLNAPPIPHQQYQAQLDSFEIPPLQMDPGLVQVFMHGFHTVEQMMFLYITQNRSPPSPDTIWIASLFLTQSFHEAEGYALYQGFLQRLIDDGTDNQIKSWAQTVHEVVHAHDPELAQHLAKCLDLYYIPLRRWIFTMFAEALPLPTCLRAMDLVIVQGPTAFMKLASTLFLMLGKQIIKLVEPSEIINLLLHPPQDWMSPENVFRAMGKITLPKKSHRPIEAGWRR</sequence>
<reference evidence="1" key="1">
    <citation type="submission" date="2023-04" db="EMBL/GenBank/DDBJ databases">
        <title>Draft Genome sequencing of Naganishia species isolated from polar environments using Oxford Nanopore Technology.</title>
        <authorList>
            <person name="Leo P."/>
            <person name="Venkateswaran K."/>
        </authorList>
    </citation>
    <scope>NUCLEOTIDE SEQUENCE</scope>
    <source>
        <strain evidence="1">MNA-CCFEE 5423</strain>
    </source>
</reference>
<evidence type="ECO:0000313" key="2">
    <source>
        <dbReference type="Proteomes" id="UP001227268"/>
    </source>
</evidence>
<gene>
    <name evidence="1" type="ORF">QFC21_001854</name>
</gene>
<keyword evidence="2" id="KW-1185">Reference proteome</keyword>
<proteinExistence type="predicted"/>
<dbReference type="Proteomes" id="UP001227268">
    <property type="component" value="Unassembled WGS sequence"/>
</dbReference>
<organism evidence="1 2">
    <name type="scientific">Naganishia friedmannii</name>
    <dbReference type="NCBI Taxonomy" id="89922"/>
    <lineage>
        <taxon>Eukaryota</taxon>
        <taxon>Fungi</taxon>
        <taxon>Dikarya</taxon>
        <taxon>Basidiomycota</taxon>
        <taxon>Agaricomycotina</taxon>
        <taxon>Tremellomycetes</taxon>
        <taxon>Filobasidiales</taxon>
        <taxon>Filobasidiaceae</taxon>
        <taxon>Naganishia</taxon>
    </lineage>
</organism>
<name>A0ACC2W272_9TREE</name>
<protein>
    <submittedName>
        <fullName evidence="1">Uncharacterized protein</fullName>
    </submittedName>
</protein>
<accession>A0ACC2W272</accession>
<evidence type="ECO:0000313" key="1">
    <source>
        <dbReference type="EMBL" id="KAJ9105483.1"/>
    </source>
</evidence>